<reference evidence="1 2" key="1">
    <citation type="journal article" date="2012" name="PLoS Pathog.">
        <title>Comparative pathogenomics reveals horizontally acquired novel virulence genes in fungi infecting cereal hosts.</title>
        <authorList>
            <person name="Gardiner D.M."/>
            <person name="McDonald M.C."/>
            <person name="Covarelli L."/>
            <person name="Solomon P.S."/>
            <person name="Rusu A.G."/>
            <person name="Marshall M."/>
            <person name="Kazan K."/>
            <person name="Chakraborty S."/>
            <person name="McDonald B.A."/>
            <person name="Manners J.M."/>
        </authorList>
    </citation>
    <scope>NUCLEOTIDE SEQUENCE [LARGE SCALE GENOMIC DNA]</scope>
    <source>
        <strain evidence="1 2">CS3096</strain>
    </source>
</reference>
<proteinExistence type="predicted"/>
<sequence>MTLSTSAVSVMVAMLMNMFPGGTRQHKLELDEWRNFKLGERLQSQIPC</sequence>
<evidence type="ECO:0000313" key="1">
    <source>
        <dbReference type="EMBL" id="EKJ73541.1"/>
    </source>
</evidence>
<name>K3UMX9_FUSPC</name>
<comment type="caution">
    <text evidence="1">The sequence shown here is derived from an EMBL/GenBank/DDBJ whole genome shotgun (WGS) entry which is preliminary data.</text>
</comment>
<dbReference type="KEGG" id="fpu:FPSE_06159"/>
<dbReference type="GeneID" id="20364777"/>
<dbReference type="AlphaFoldDB" id="K3UMX9"/>
<dbReference type="RefSeq" id="XP_009257552.1">
    <property type="nucleotide sequence ID" value="XM_009259277.1"/>
</dbReference>
<protein>
    <submittedName>
        <fullName evidence="1">Uncharacterized protein</fullName>
    </submittedName>
</protein>
<dbReference type="HOGENOM" id="CLU_3160066_0_0_1"/>
<dbReference type="OrthoDB" id="10341583at2759"/>
<evidence type="ECO:0000313" key="2">
    <source>
        <dbReference type="Proteomes" id="UP000007978"/>
    </source>
</evidence>
<gene>
    <name evidence="1" type="ORF">FPSE_06159</name>
</gene>
<organism evidence="1 2">
    <name type="scientific">Fusarium pseudograminearum (strain CS3096)</name>
    <name type="common">Wheat and barley crown-rot fungus</name>
    <dbReference type="NCBI Taxonomy" id="1028729"/>
    <lineage>
        <taxon>Eukaryota</taxon>
        <taxon>Fungi</taxon>
        <taxon>Dikarya</taxon>
        <taxon>Ascomycota</taxon>
        <taxon>Pezizomycotina</taxon>
        <taxon>Sordariomycetes</taxon>
        <taxon>Hypocreomycetidae</taxon>
        <taxon>Hypocreales</taxon>
        <taxon>Nectriaceae</taxon>
        <taxon>Fusarium</taxon>
    </lineage>
</organism>
<dbReference type="EMBL" id="AFNW01000134">
    <property type="protein sequence ID" value="EKJ73541.1"/>
    <property type="molecule type" value="Genomic_DNA"/>
</dbReference>
<accession>K3UMX9</accession>
<keyword evidence="2" id="KW-1185">Reference proteome</keyword>
<dbReference type="Proteomes" id="UP000007978">
    <property type="component" value="Chromosome 3"/>
</dbReference>